<evidence type="ECO:0000313" key="2">
    <source>
        <dbReference type="Proteomes" id="UP001267710"/>
    </source>
</evidence>
<name>A0ABU1I9K9_9BURK</name>
<reference evidence="1 2" key="1">
    <citation type="submission" date="2023-08" db="EMBL/GenBank/DDBJ databases">
        <title>Functional and genomic diversity of the sorghum phyllosphere microbiome.</title>
        <authorList>
            <person name="Shade A."/>
        </authorList>
    </citation>
    <scope>NUCLEOTIDE SEQUENCE [LARGE SCALE GENOMIC DNA]</scope>
    <source>
        <strain evidence="1 2">SORGH_AS_0335</strain>
    </source>
</reference>
<protein>
    <submittedName>
        <fullName evidence="1">Uncharacterized protein (DUF924 family)</fullName>
    </submittedName>
</protein>
<evidence type="ECO:0000313" key="1">
    <source>
        <dbReference type="EMBL" id="MDR6213903.1"/>
    </source>
</evidence>
<gene>
    <name evidence="1" type="ORF">QE399_001592</name>
</gene>
<organism evidence="1 2">
    <name type="scientific">Paracidovorax wautersii</name>
    <dbReference type="NCBI Taxonomy" id="1177982"/>
    <lineage>
        <taxon>Bacteria</taxon>
        <taxon>Pseudomonadati</taxon>
        <taxon>Pseudomonadota</taxon>
        <taxon>Betaproteobacteria</taxon>
        <taxon>Burkholderiales</taxon>
        <taxon>Comamonadaceae</taxon>
        <taxon>Paracidovorax</taxon>
    </lineage>
</organism>
<dbReference type="Proteomes" id="UP001267710">
    <property type="component" value="Unassembled WGS sequence"/>
</dbReference>
<dbReference type="Pfam" id="PF06041">
    <property type="entry name" value="DUF924"/>
    <property type="match status" value="1"/>
</dbReference>
<dbReference type="InterPro" id="IPR010323">
    <property type="entry name" value="DUF924"/>
</dbReference>
<dbReference type="SUPFAM" id="SSF48452">
    <property type="entry name" value="TPR-like"/>
    <property type="match status" value="1"/>
</dbReference>
<comment type="caution">
    <text evidence="1">The sequence shown here is derived from an EMBL/GenBank/DDBJ whole genome shotgun (WGS) entry which is preliminary data.</text>
</comment>
<dbReference type="RefSeq" id="WP_309827796.1">
    <property type="nucleotide sequence ID" value="NZ_JAVIZX010000001.1"/>
</dbReference>
<proteinExistence type="predicted"/>
<dbReference type="Gene3D" id="1.25.40.10">
    <property type="entry name" value="Tetratricopeptide repeat domain"/>
    <property type="match status" value="1"/>
</dbReference>
<dbReference type="EMBL" id="JAVIZX010000001">
    <property type="protein sequence ID" value="MDR6213903.1"/>
    <property type="molecule type" value="Genomic_DNA"/>
</dbReference>
<dbReference type="InterPro" id="IPR011990">
    <property type="entry name" value="TPR-like_helical_dom_sf"/>
</dbReference>
<sequence>MTPQDVLHFWFEQSTPQQWFQKDAAFDAAIRDRFTALHASAARGELWAWRSTAAGRLAEILVLDQFSRNLFRDDVRAFAQDGMALVLAQECVARQDDAALAPQQRAFVYMPYMHSESLRVQEASVALFTALGNANNLDFAHRHHVIVERFGRFPHRNAVLGRTSTAEERAFLEQPGSSF</sequence>
<keyword evidence="2" id="KW-1185">Reference proteome</keyword>
<accession>A0ABU1I9K9</accession>
<dbReference type="Gene3D" id="1.20.58.320">
    <property type="entry name" value="TPR-like"/>
    <property type="match status" value="1"/>
</dbReference>